<dbReference type="InterPro" id="IPR046529">
    <property type="entry name" value="DUF6594"/>
</dbReference>
<keyword evidence="1" id="KW-0472">Membrane</keyword>
<keyword evidence="4" id="KW-1185">Reference proteome</keyword>
<evidence type="ECO:0000313" key="3">
    <source>
        <dbReference type="EMBL" id="KAF2179660.1"/>
    </source>
</evidence>
<dbReference type="Proteomes" id="UP000800200">
    <property type="component" value="Unassembled WGS sequence"/>
</dbReference>
<dbReference type="Pfam" id="PF20237">
    <property type="entry name" value="DUF6594"/>
    <property type="match status" value="1"/>
</dbReference>
<feature type="domain" description="DUF6594" evidence="2">
    <location>
        <begin position="2"/>
        <end position="66"/>
    </location>
</feature>
<gene>
    <name evidence="3" type="ORF">K469DRAFT_716170</name>
</gene>
<evidence type="ECO:0000256" key="1">
    <source>
        <dbReference type="SAM" id="Phobius"/>
    </source>
</evidence>
<name>A0A6A6DNY5_9PEZI</name>
<reference evidence="3" key="1">
    <citation type="journal article" date="2020" name="Stud. Mycol.">
        <title>101 Dothideomycetes genomes: a test case for predicting lifestyles and emergence of pathogens.</title>
        <authorList>
            <person name="Haridas S."/>
            <person name="Albert R."/>
            <person name="Binder M."/>
            <person name="Bloem J."/>
            <person name="Labutti K."/>
            <person name="Salamov A."/>
            <person name="Andreopoulos B."/>
            <person name="Baker S."/>
            <person name="Barry K."/>
            <person name="Bills G."/>
            <person name="Bluhm B."/>
            <person name="Cannon C."/>
            <person name="Castanera R."/>
            <person name="Culley D."/>
            <person name="Daum C."/>
            <person name="Ezra D."/>
            <person name="Gonzalez J."/>
            <person name="Henrissat B."/>
            <person name="Kuo A."/>
            <person name="Liang C."/>
            <person name="Lipzen A."/>
            <person name="Lutzoni F."/>
            <person name="Magnuson J."/>
            <person name="Mondo S."/>
            <person name="Nolan M."/>
            <person name="Ohm R."/>
            <person name="Pangilinan J."/>
            <person name="Park H.-J."/>
            <person name="Ramirez L."/>
            <person name="Alfaro M."/>
            <person name="Sun H."/>
            <person name="Tritt A."/>
            <person name="Yoshinaga Y."/>
            <person name="Zwiers L.-H."/>
            <person name="Turgeon B."/>
            <person name="Goodwin S."/>
            <person name="Spatafora J."/>
            <person name="Crous P."/>
            <person name="Grigoriev I."/>
        </authorList>
    </citation>
    <scope>NUCLEOTIDE SEQUENCE</scope>
    <source>
        <strain evidence="3">CBS 207.26</strain>
    </source>
</reference>
<dbReference type="OrthoDB" id="5416037at2759"/>
<dbReference type="AlphaFoldDB" id="A0A6A6DNY5"/>
<protein>
    <recommendedName>
        <fullName evidence="2">DUF6594 domain-containing protein</fullName>
    </recommendedName>
</protein>
<evidence type="ECO:0000259" key="2">
    <source>
        <dbReference type="Pfam" id="PF20237"/>
    </source>
</evidence>
<feature type="transmembrane region" description="Helical" evidence="1">
    <location>
        <begin position="32"/>
        <end position="54"/>
    </location>
</feature>
<dbReference type="EMBL" id="ML994664">
    <property type="protein sequence ID" value="KAF2179660.1"/>
    <property type="molecule type" value="Genomic_DNA"/>
</dbReference>
<evidence type="ECO:0000313" key="4">
    <source>
        <dbReference type="Proteomes" id="UP000800200"/>
    </source>
</evidence>
<keyword evidence="1" id="KW-1133">Transmembrane helix</keyword>
<organism evidence="3 4">
    <name type="scientific">Zopfia rhizophila CBS 207.26</name>
    <dbReference type="NCBI Taxonomy" id="1314779"/>
    <lineage>
        <taxon>Eukaryota</taxon>
        <taxon>Fungi</taxon>
        <taxon>Dikarya</taxon>
        <taxon>Ascomycota</taxon>
        <taxon>Pezizomycotina</taxon>
        <taxon>Dothideomycetes</taxon>
        <taxon>Dothideomycetes incertae sedis</taxon>
        <taxon>Zopfiaceae</taxon>
        <taxon>Zopfia</taxon>
    </lineage>
</organism>
<proteinExistence type="predicted"/>
<sequence length="78" mass="8789">MENFCTFLITTVGLLMLVVPLWWLFYVENKTIQLGIITGFILLFLVMISSVTVAKPFESLAATAGYDNVTAALEELWR</sequence>
<keyword evidence="1" id="KW-0812">Transmembrane</keyword>
<feature type="transmembrane region" description="Helical" evidence="1">
    <location>
        <begin position="7"/>
        <end position="26"/>
    </location>
</feature>
<accession>A0A6A6DNY5</accession>